<feature type="transmembrane region" description="Helical" evidence="6">
    <location>
        <begin position="86"/>
        <end position="105"/>
    </location>
</feature>
<feature type="transmembrane region" description="Helical" evidence="6">
    <location>
        <begin position="53"/>
        <end position="74"/>
    </location>
</feature>
<dbReference type="GO" id="GO:0005886">
    <property type="term" value="C:plasma membrane"/>
    <property type="evidence" value="ECO:0007669"/>
    <property type="project" value="UniProtKB-SubCell"/>
</dbReference>
<dbReference type="EMBL" id="PYUC01000001">
    <property type="protein sequence ID" value="PTB22665.1"/>
    <property type="molecule type" value="Genomic_DNA"/>
</dbReference>
<organism evidence="8 9">
    <name type="scientific">Trinickia symbiotica</name>
    <dbReference type="NCBI Taxonomy" id="863227"/>
    <lineage>
        <taxon>Bacteria</taxon>
        <taxon>Pseudomonadati</taxon>
        <taxon>Pseudomonadota</taxon>
        <taxon>Betaproteobacteria</taxon>
        <taxon>Burkholderiales</taxon>
        <taxon>Burkholderiaceae</taxon>
        <taxon>Trinickia</taxon>
    </lineage>
</organism>
<evidence type="ECO:0000256" key="2">
    <source>
        <dbReference type="ARBA" id="ARBA00022475"/>
    </source>
</evidence>
<feature type="chain" id="PRO_5015600079" evidence="7">
    <location>
        <begin position="35"/>
        <end position="338"/>
    </location>
</feature>
<comment type="caution">
    <text evidence="8">The sequence shown here is derived from an EMBL/GenBank/DDBJ whole genome shotgun (WGS) entry which is preliminary data.</text>
</comment>
<keyword evidence="7" id="KW-0732">Signal</keyword>
<accession>A0A2T3Y1P5</accession>
<dbReference type="InterPro" id="IPR019108">
    <property type="entry name" value="Caa3_assmbl_CtaG-rel"/>
</dbReference>
<evidence type="ECO:0000313" key="8">
    <source>
        <dbReference type="EMBL" id="PTB22665.1"/>
    </source>
</evidence>
<keyword evidence="3 6" id="KW-0812">Transmembrane</keyword>
<name>A0A2T3Y1P5_9BURK</name>
<evidence type="ECO:0000256" key="4">
    <source>
        <dbReference type="ARBA" id="ARBA00022989"/>
    </source>
</evidence>
<dbReference type="Proteomes" id="UP000240638">
    <property type="component" value="Unassembled WGS sequence"/>
</dbReference>
<feature type="transmembrane region" description="Helical" evidence="6">
    <location>
        <begin position="238"/>
        <end position="260"/>
    </location>
</feature>
<evidence type="ECO:0000256" key="3">
    <source>
        <dbReference type="ARBA" id="ARBA00022692"/>
    </source>
</evidence>
<reference evidence="8 9" key="1">
    <citation type="submission" date="2018-03" db="EMBL/GenBank/DDBJ databases">
        <title>Whole genome analyses suggest that Burkholderia sensu lato contains two further novel genera in the rhizoxinica-symbiotica group Mycetohabitans gen. nov., and Trinickia gen. nov.: implications for the evolution of diazotrophy and nodulation in the Burkholderiaceae.</title>
        <authorList>
            <person name="Estrada De Los Santos P."/>
            <person name="Palmer M."/>
            <person name="Chavez-Ramirez B."/>
            <person name="Steenkamp E.T."/>
            <person name="Hirsch A.M."/>
            <person name="Manyaka P."/>
            <person name="Maluk M."/>
            <person name="Lafos M."/>
            <person name="Crook M."/>
            <person name="Gross E."/>
            <person name="Simon M.F."/>
            <person name="Bueno Dos Reis Junior F."/>
            <person name="Poole P.S."/>
            <person name="Venter S.N."/>
            <person name="James E.K."/>
        </authorList>
    </citation>
    <scope>NUCLEOTIDE SEQUENCE [LARGE SCALE GENOMIC DNA]</scope>
    <source>
        <strain evidence="8 9">JPY-366</strain>
    </source>
</reference>
<evidence type="ECO:0000256" key="1">
    <source>
        <dbReference type="ARBA" id="ARBA00004651"/>
    </source>
</evidence>
<keyword evidence="5 6" id="KW-0472">Membrane</keyword>
<sequence length="338" mass="36402">MAAFALPMRPRRTPRAWAAAAAFAACAAAPSVLAHPLPAAERSMPSTFGWEFTPWVTTLLAVSLAAYCIGYVRLRSRGNAGRPKRNACLIAFAAGWLVLATALVSPLDSLSEALFSAHMVQHESMMIVAAPLLVAGRPLGIWVWALPRRARSGVGRAVHWRPWRAFWRWIVSPVPAWILHAAALWAWHAPVLFEAALANPLIHTLQHASFLITALLFWWSIVGDGATRRRSGHAMLSLFTTMAHTGALGALITLAPGLWYPSYIEPASALGIDPLRDQQLGGLIMWVPAALAYLLAALGVAGRWLARGRALPAAPRPIEVVESRSRGSGAPSVQDASP</sequence>
<gene>
    <name evidence="8" type="ORF">C9I57_02550</name>
</gene>
<keyword evidence="4 6" id="KW-1133">Transmembrane helix</keyword>
<evidence type="ECO:0000313" key="9">
    <source>
        <dbReference type="Proteomes" id="UP000240638"/>
    </source>
</evidence>
<evidence type="ECO:0000256" key="5">
    <source>
        <dbReference type="ARBA" id="ARBA00023136"/>
    </source>
</evidence>
<dbReference type="AlphaFoldDB" id="A0A2T3Y1P5"/>
<feature type="transmembrane region" description="Helical" evidence="6">
    <location>
        <begin position="166"/>
        <end position="187"/>
    </location>
</feature>
<evidence type="ECO:0000256" key="7">
    <source>
        <dbReference type="SAM" id="SignalP"/>
    </source>
</evidence>
<keyword evidence="2" id="KW-1003">Cell membrane</keyword>
<feature type="transmembrane region" description="Helical" evidence="6">
    <location>
        <begin position="280"/>
        <end position="306"/>
    </location>
</feature>
<feature type="transmembrane region" description="Helical" evidence="6">
    <location>
        <begin position="207"/>
        <end position="226"/>
    </location>
</feature>
<dbReference type="Pfam" id="PF09678">
    <property type="entry name" value="Caa3_CtaG"/>
    <property type="match status" value="1"/>
</dbReference>
<feature type="transmembrane region" description="Helical" evidence="6">
    <location>
        <begin position="125"/>
        <end position="145"/>
    </location>
</feature>
<comment type="subcellular location">
    <subcellularLocation>
        <location evidence="1">Cell membrane</location>
        <topology evidence="1">Multi-pass membrane protein</topology>
    </subcellularLocation>
</comment>
<proteinExistence type="predicted"/>
<feature type="signal peptide" evidence="7">
    <location>
        <begin position="1"/>
        <end position="34"/>
    </location>
</feature>
<protein>
    <submittedName>
        <fullName evidence="8">Cytochrome c oxidase assembly protein</fullName>
    </submittedName>
</protein>
<evidence type="ECO:0000256" key="6">
    <source>
        <dbReference type="SAM" id="Phobius"/>
    </source>
</evidence>